<sequence length="326" mass="35311">MKHIRNKLTISMVLLVIVGLVAVGCSSGNKEMTESQKEFLSIATGGTSGTYYPIGGAIAKIINEKVTDVSASAQSTGASVTNTRLIGKKQVELAILQNDIASYAVNGKNKFEGKPVKNMLGIATLYPEIIQVVVRDEANINDIKDLKGKRVAVGAPGSGVEANAKQILNTFDITYDDIDEDFLSFAEAAGRLKNRQVDVVFLTAGVPTAAVMDVAATQNIDLLNFTDKQIKKLNSKYSYLTKVEVPANTYNGQDEQVQTIALKATLVAQKGLSKDLVYDITKAIFENRDILIAAHKRAEDIKVKNAENGMTIPLHLGAKQYFEEVK</sequence>
<accession>A0A1T4LGD2</accession>
<evidence type="ECO:0008006" key="3">
    <source>
        <dbReference type="Google" id="ProtNLM"/>
    </source>
</evidence>
<dbReference type="InterPro" id="IPR011852">
    <property type="entry name" value="TRAP_TAXI"/>
</dbReference>
<evidence type="ECO:0000313" key="1">
    <source>
        <dbReference type="EMBL" id="SJZ53638.1"/>
    </source>
</evidence>
<dbReference type="AlphaFoldDB" id="A0A1T4LGD2"/>
<dbReference type="Proteomes" id="UP000190625">
    <property type="component" value="Unassembled WGS sequence"/>
</dbReference>
<dbReference type="NCBIfam" id="TIGR02122">
    <property type="entry name" value="TRAP_TAXI"/>
    <property type="match status" value="1"/>
</dbReference>
<gene>
    <name evidence="1" type="ORF">SAMN02745118_01121</name>
</gene>
<proteinExistence type="predicted"/>
<protein>
    <recommendedName>
        <fullName evidence="3">TRAP transporter solute receptor, TAXI family</fullName>
    </recommendedName>
</protein>
<keyword evidence="2" id="KW-1185">Reference proteome</keyword>
<dbReference type="PANTHER" id="PTHR42941">
    <property type="entry name" value="SLL1037 PROTEIN"/>
    <property type="match status" value="1"/>
</dbReference>
<evidence type="ECO:0000313" key="2">
    <source>
        <dbReference type="Proteomes" id="UP000190625"/>
    </source>
</evidence>
<name>A0A1T4LGD2_9FIRM</name>
<dbReference type="SUPFAM" id="SSF53850">
    <property type="entry name" value="Periplasmic binding protein-like II"/>
    <property type="match status" value="1"/>
</dbReference>
<organism evidence="1 2">
    <name type="scientific">Selenihalanaerobacter shriftii</name>
    <dbReference type="NCBI Taxonomy" id="142842"/>
    <lineage>
        <taxon>Bacteria</taxon>
        <taxon>Bacillati</taxon>
        <taxon>Bacillota</taxon>
        <taxon>Clostridia</taxon>
        <taxon>Halanaerobiales</taxon>
        <taxon>Halobacteroidaceae</taxon>
        <taxon>Selenihalanaerobacter</taxon>
    </lineage>
</organism>
<reference evidence="2" key="1">
    <citation type="submission" date="2017-02" db="EMBL/GenBank/DDBJ databases">
        <authorList>
            <person name="Varghese N."/>
            <person name="Submissions S."/>
        </authorList>
    </citation>
    <scope>NUCLEOTIDE SEQUENCE [LARGE SCALE GENOMIC DNA]</scope>
    <source>
        <strain evidence="2">ATCC BAA-73</strain>
    </source>
</reference>
<dbReference type="EMBL" id="FUWM01000008">
    <property type="protein sequence ID" value="SJZ53638.1"/>
    <property type="molecule type" value="Genomic_DNA"/>
</dbReference>
<dbReference type="Gene3D" id="3.40.190.10">
    <property type="entry name" value="Periplasmic binding protein-like II"/>
    <property type="match status" value="2"/>
</dbReference>
<dbReference type="RefSeq" id="WP_078809610.1">
    <property type="nucleotide sequence ID" value="NZ_FUWM01000008.1"/>
</dbReference>
<dbReference type="OrthoDB" id="9776669at2"/>
<dbReference type="PANTHER" id="PTHR42941:SF1">
    <property type="entry name" value="SLL1037 PROTEIN"/>
    <property type="match status" value="1"/>
</dbReference>
<dbReference type="Pfam" id="PF16868">
    <property type="entry name" value="NMT1_3"/>
    <property type="match status" value="1"/>
</dbReference>
<dbReference type="STRING" id="142842.SAMN02745118_01121"/>
<dbReference type="PROSITE" id="PS51257">
    <property type="entry name" value="PROKAR_LIPOPROTEIN"/>
    <property type="match status" value="1"/>
</dbReference>
<dbReference type="CDD" id="cd13567">
    <property type="entry name" value="PBP2_TtGluBP"/>
    <property type="match status" value="1"/>
</dbReference>